<dbReference type="AlphaFoldDB" id="A0A5C1EBQ5"/>
<dbReference type="SMART" id="SM00014">
    <property type="entry name" value="acidPPc"/>
    <property type="match status" value="1"/>
</dbReference>
<dbReference type="PANTHER" id="PTHR14969:SF13">
    <property type="entry name" value="AT30094P"/>
    <property type="match status" value="1"/>
</dbReference>
<evidence type="ECO:0000313" key="4">
    <source>
        <dbReference type="Proteomes" id="UP000323671"/>
    </source>
</evidence>
<dbReference type="EMBL" id="CP022579">
    <property type="protein sequence ID" value="QEL66431.1"/>
    <property type="molecule type" value="Genomic_DNA"/>
</dbReference>
<dbReference type="Proteomes" id="UP000323671">
    <property type="component" value="Chromosome"/>
</dbReference>
<feature type="transmembrane region" description="Helical" evidence="1">
    <location>
        <begin position="77"/>
        <end position="97"/>
    </location>
</feature>
<dbReference type="InterPro" id="IPR036938">
    <property type="entry name" value="PAP2/HPO_sf"/>
</dbReference>
<keyword evidence="1" id="KW-0472">Membrane</keyword>
<keyword evidence="1" id="KW-0812">Transmembrane</keyword>
<keyword evidence="1" id="KW-1133">Transmembrane helix</keyword>
<organism evidence="3 4">
    <name type="scientific">Oryzomicrobium terrae</name>
    <dbReference type="NCBI Taxonomy" id="1735038"/>
    <lineage>
        <taxon>Bacteria</taxon>
        <taxon>Pseudomonadati</taxon>
        <taxon>Pseudomonadota</taxon>
        <taxon>Betaproteobacteria</taxon>
        <taxon>Rhodocyclales</taxon>
        <taxon>Rhodocyclaceae</taxon>
        <taxon>Oryzomicrobium</taxon>
    </lineage>
</organism>
<protein>
    <recommendedName>
        <fullName evidence="2">Phosphatidic acid phosphatase type 2/haloperoxidase domain-containing protein</fullName>
    </recommendedName>
</protein>
<evidence type="ECO:0000313" key="3">
    <source>
        <dbReference type="EMBL" id="QEL66431.1"/>
    </source>
</evidence>
<dbReference type="Pfam" id="PF01569">
    <property type="entry name" value="PAP2"/>
    <property type="match status" value="1"/>
</dbReference>
<evidence type="ECO:0000256" key="1">
    <source>
        <dbReference type="SAM" id="Phobius"/>
    </source>
</evidence>
<dbReference type="InterPro" id="IPR000326">
    <property type="entry name" value="PAP2/HPO"/>
</dbReference>
<accession>A0A5C1EBQ5</accession>
<feature type="transmembrane region" description="Helical" evidence="1">
    <location>
        <begin position="40"/>
        <end position="57"/>
    </location>
</feature>
<dbReference type="Gene3D" id="1.20.144.10">
    <property type="entry name" value="Phosphatidic acid phosphatase type 2/haloperoxidase"/>
    <property type="match status" value="1"/>
</dbReference>
<dbReference type="KEGG" id="otr:OTERR_29550"/>
<reference evidence="3 4" key="1">
    <citation type="submission" date="2017-07" db="EMBL/GenBank/DDBJ databases">
        <title>Complete genome sequence of Oryzomicrobium terrae TPP412.</title>
        <authorList>
            <person name="Chiu L.-W."/>
            <person name="Lo K.-J."/>
            <person name="Tsai Y.-M."/>
            <person name="Lin S.-S."/>
            <person name="Kuo C.-H."/>
            <person name="Liu C.-T."/>
        </authorList>
    </citation>
    <scope>NUCLEOTIDE SEQUENCE [LARGE SCALE GENOMIC DNA]</scope>
    <source>
        <strain evidence="3 4">TPP412</strain>
    </source>
</reference>
<keyword evidence="4" id="KW-1185">Reference proteome</keyword>
<proteinExistence type="predicted"/>
<evidence type="ECO:0000259" key="2">
    <source>
        <dbReference type="SMART" id="SM00014"/>
    </source>
</evidence>
<dbReference type="SUPFAM" id="SSF48317">
    <property type="entry name" value="Acid phosphatase/Vanadium-dependent haloperoxidase"/>
    <property type="match status" value="1"/>
</dbReference>
<name>A0A5C1EBQ5_9RHOO</name>
<sequence length="201" mass="21040">MLLNFLYDWGGLNHALFTVINGIRGPLVDALMLAGTQLGSAWNAGWIALGLTVLSAARRWPPHPALASRLPEAQVTVRLLLAFLLASAAALVLVLGAKHALDMPRPAEALPPGSVAVLAPTSEPYSLPSGHAAFAMLVAVVFWPYCPRRWRIALAAGALWVGLSRISVGAHFPADVVAGYLCGGACAALASRALPPRRQGS</sequence>
<dbReference type="RefSeq" id="WP_149426273.1">
    <property type="nucleotide sequence ID" value="NZ_CP022579.1"/>
</dbReference>
<dbReference type="PANTHER" id="PTHR14969">
    <property type="entry name" value="SPHINGOSINE-1-PHOSPHATE PHOSPHOHYDROLASE"/>
    <property type="match status" value="1"/>
</dbReference>
<feature type="domain" description="Phosphatidic acid phosphatase type 2/haloperoxidase" evidence="2">
    <location>
        <begin position="78"/>
        <end position="191"/>
    </location>
</feature>
<feature type="transmembrane region" description="Helical" evidence="1">
    <location>
        <begin position="125"/>
        <end position="145"/>
    </location>
</feature>
<gene>
    <name evidence="3" type="ORF">OTERR_29550</name>
</gene>